<keyword evidence="2" id="KW-1185">Reference proteome</keyword>
<sequence length="41" mass="4300">MTVTENAPVAYTISAELRGALTVLDATIDFYSGARRAPEGA</sequence>
<dbReference type="EMBL" id="JACHJD010000001">
    <property type="protein sequence ID" value="MBB5101404.1"/>
    <property type="molecule type" value="Genomic_DNA"/>
</dbReference>
<dbReference type="RefSeq" id="WP_260422686.1">
    <property type="nucleotide sequence ID" value="NZ_BMSQ01000003.1"/>
</dbReference>
<protein>
    <submittedName>
        <fullName evidence="1">Uncharacterized protein</fullName>
    </submittedName>
</protein>
<dbReference type="Proteomes" id="UP000549009">
    <property type="component" value="Unassembled WGS sequence"/>
</dbReference>
<organism evidence="1 2">
    <name type="scientific">Streptomyces spectabilis</name>
    <dbReference type="NCBI Taxonomy" id="68270"/>
    <lineage>
        <taxon>Bacteria</taxon>
        <taxon>Bacillati</taxon>
        <taxon>Actinomycetota</taxon>
        <taxon>Actinomycetes</taxon>
        <taxon>Kitasatosporales</taxon>
        <taxon>Streptomycetaceae</taxon>
        <taxon>Streptomyces</taxon>
    </lineage>
</organism>
<evidence type="ECO:0000313" key="1">
    <source>
        <dbReference type="EMBL" id="MBB5101404.1"/>
    </source>
</evidence>
<evidence type="ECO:0000313" key="2">
    <source>
        <dbReference type="Proteomes" id="UP000549009"/>
    </source>
</evidence>
<dbReference type="AlphaFoldDB" id="A0A7W8AN04"/>
<name>A0A7W8AN04_STRST</name>
<gene>
    <name evidence="1" type="ORF">FHS40_000457</name>
</gene>
<comment type="caution">
    <text evidence="1">The sequence shown here is derived from an EMBL/GenBank/DDBJ whole genome shotgun (WGS) entry which is preliminary data.</text>
</comment>
<accession>A0A7W8AN04</accession>
<reference evidence="1 2" key="1">
    <citation type="submission" date="2020-08" db="EMBL/GenBank/DDBJ databases">
        <title>Genomic Encyclopedia of Type Strains, Phase III (KMG-III): the genomes of soil and plant-associated and newly described type strains.</title>
        <authorList>
            <person name="Whitman W."/>
        </authorList>
    </citation>
    <scope>NUCLEOTIDE SEQUENCE [LARGE SCALE GENOMIC DNA]</scope>
    <source>
        <strain evidence="1 2">CECT 3146</strain>
    </source>
</reference>
<proteinExistence type="predicted"/>